<protein>
    <submittedName>
        <fullName evidence="1">Uncharacterized protein</fullName>
    </submittedName>
</protein>
<dbReference type="Proteomes" id="UP000827872">
    <property type="component" value="Linkage Group LG10"/>
</dbReference>
<organism evidence="1 2">
    <name type="scientific">Sphaerodactylus townsendi</name>
    <dbReference type="NCBI Taxonomy" id="933632"/>
    <lineage>
        <taxon>Eukaryota</taxon>
        <taxon>Metazoa</taxon>
        <taxon>Chordata</taxon>
        <taxon>Craniata</taxon>
        <taxon>Vertebrata</taxon>
        <taxon>Euteleostomi</taxon>
        <taxon>Lepidosauria</taxon>
        <taxon>Squamata</taxon>
        <taxon>Bifurcata</taxon>
        <taxon>Gekkota</taxon>
        <taxon>Sphaerodactylidae</taxon>
        <taxon>Sphaerodactylus</taxon>
    </lineage>
</organism>
<comment type="caution">
    <text evidence="1">The sequence shown here is derived from an EMBL/GenBank/DDBJ whole genome shotgun (WGS) entry which is preliminary data.</text>
</comment>
<accession>A0ACB8E9L5</accession>
<evidence type="ECO:0000313" key="2">
    <source>
        <dbReference type="Proteomes" id="UP000827872"/>
    </source>
</evidence>
<sequence>MGSEAFGWRRAPSSSEEEKCRGGGRRAVRRGAPWAARRPLSGEPGPVADPLERLDLAQVSSLNAELLGLRAQEKEQLGGLNDRFATYVERVRQLERRHRALRLELEELRRHERTPARLPQLYQHEVRGLRALLQAEEGDRARLETQRQRLRHTCAQLRECCAQEERRRLDAEEALGRVRQEAARAVLAARDADGAAGSLSAQLAFLQRLLAQERAELAEQADLAAAARAALVAGGAPAGAAKQPDLATALRDIRAQYECLAAQNMQAAEEWYRSKFASVAQLAGRNQEVVRGIRQETMECRRLLQSRSAEIEALRGAVDSLHRQLEGLEGEQSAQVARCQERVVELEQEISEAKEEMARYMREYQELLNIKMALDIEIAAYRKLLEGEELWWNSSSQMTLK</sequence>
<name>A0ACB8E9L5_9SAUR</name>
<evidence type="ECO:0000313" key="1">
    <source>
        <dbReference type="EMBL" id="KAH7989008.1"/>
    </source>
</evidence>
<gene>
    <name evidence="1" type="ORF">K3G42_024407</name>
</gene>
<keyword evidence="2" id="KW-1185">Reference proteome</keyword>
<dbReference type="EMBL" id="CM037623">
    <property type="protein sequence ID" value="KAH7989008.1"/>
    <property type="molecule type" value="Genomic_DNA"/>
</dbReference>
<proteinExistence type="predicted"/>
<reference evidence="1" key="1">
    <citation type="submission" date="2021-08" db="EMBL/GenBank/DDBJ databases">
        <title>The first chromosome-level gecko genome reveals the dynamic sex chromosomes of Neotropical dwarf geckos (Sphaerodactylidae: Sphaerodactylus).</title>
        <authorList>
            <person name="Pinto B.J."/>
            <person name="Keating S.E."/>
            <person name="Gamble T."/>
        </authorList>
    </citation>
    <scope>NUCLEOTIDE SEQUENCE</scope>
    <source>
        <strain evidence="1">TG3544</strain>
    </source>
</reference>